<dbReference type="RefSeq" id="XP_022628231.1">
    <property type="nucleotide sequence ID" value="XM_022772803.1"/>
</dbReference>
<evidence type="ECO:0000313" key="2">
    <source>
        <dbReference type="Proteomes" id="UP000054304"/>
    </source>
</evidence>
<proteinExistence type="predicted"/>
<organism evidence="1 2">
    <name type="scientific">Lachancea lanzarotensis</name>
    <dbReference type="NCBI Taxonomy" id="1245769"/>
    <lineage>
        <taxon>Eukaryota</taxon>
        <taxon>Fungi</taxon>
        <taxon>Dikarya</taxon>
        <taxon>Ascomycota</taxon>
        <taxon>Saccharomycotina</taxon>
        <taxon>Saccharomycetes</taxon>
        <taxon>Saccharomycetales</taxon>
        <taxon>Saccharomycetaceae</taxon>
        <taxon>Lachancea</taxon>
    </lineage>
</organism>
<evidence type="ECO:0000313" key="1">
    <source>
        <dbReference type="EMBL" id="CEP62001.1"/>
    </source>
</evidence>
<dbReference type="GeneID" id="34685445"/>
<protein>
    <submittedName>
        <fullName evidence="1">LALA0S04e05468g1_1</fullName>
    </submittedName>
</protein>
<dbReference type="HOGENOM" id="CLU_043424_0_0_1"/>
<dbReference type="AlphaFoldDB" id="A0A0C7MWM7"/>
<reference evidence="1 2" key="1">
    <citation type="submission" date="2014-12" db="EMBL/GenBank/DDBJ databases">
        <authorList>
            <person name="Neuveglise Cecile"/>
        </authorList>
    </citation>
    <scope>NUCLEOTIDE SEQUENCE [LARGE SCALE GENOMIC DNA]</scope>
    <source>
        <strain evidence="1 2">CBS 12615</strain>
    </source>
</reference>
<accession>A0A0C7MWM7</accession>
<dbReference type="OrthoDB" id="4065753at2759"/>
<dbReference type="Proteomes" id="UP000054304">
    <property type="component" value="Unassembled WGS sequence"/>
</dbReference>
<dbReference type="STRING" id="1245769.A0A0C7MWM7"/>
<keyword evidence="2" id="KW-1185">Reference proteome</keyword>
<name>A0A0C7MWM7_9SACH</name>
<sequence>MTQKNDNQSDFERLVEHFRNSLSCLRSLIGVEPFIDVAGTFFELIVSMCPESCFQELLEEHCEGRRALELELEREITSHPELDLEVDPRFLMKSISRTRLYERHTLELKIKLVIISKTVIAFLDFFDKEYAEAFFKFRWTLQFLHECRKTLGICDIPVAVSLDYERSLSLLCAKSLVRGFGGLRATKTKIATEFKVNRLDIFEGLLANILDCTEPSILTCGDELDQFMMEEMFTVLGQMEECISFLRGPLCEIEDFGSRRIYAIRGQQTHLDGMIRKFILASTFTLSGDPSFLFCFDKILEGIVLYGGIHLYVIAFFCELRLFYEDELLNCGTVPRLFEKNSSPLAALANTLVERGSEMGTLDNDLKHLRCPYVLVKINDEKPIIVDALHEPAGKHSHEITLLLSAAKLKAKRKIHGEHQSEVQTSEDLWKKGLSWVQFWQNCYLDNKGEIPIKLATLFNDINGLEPYLP</sequence>
<dbReference type="EMBL" id="LN736363">
    <property type="protein sequence ID" value="CEP62001.1"/>
    <property type="molecule type" value="Genomic_DNA"/>
</dbReference>
<gene>
    <name evidence="1" type="ORF">LALA0_S04e05468g</name>
</gene>